<feature type="region of interest" description="Disordered" evidence="1">
    <location>
        <begin position="391"/>
        <end position="429"/>
    </location>
</feature>
<evidence type="ECO:0000313" key="2">
    <source>
        <dbReference type="EMBL" id="GJT36479.1"/>
    </source>
</evidence>
<proteinExistence type="predicted"/>
<reference evidence="2" key="2">
    <citation type="submission" date="2022-01" db="EMBL/GenBank/DDBJ databases">
        <authorList>
            <person name="Yamashiro T."/>
            <person name="Shiraishi A."/>
            <person name="Satake H."/>
            <person name="Nakayama K."/>
        </authorList>
    </citation>
    <scope>NUCLEOTIDE SEQUENCE</scope>
</reference>
<accession>A0ABQ5DHD1</accession>
<feature type="region of interest" description="Disordered" evidence="1">
    <location>
        <begin position="473"/>
        <end position="557"/>
    </location>
</feature>
<feature type="compositionally biased region" description="Basic and acidic residues" evidence="1">
    <location>
        <begin position="519"/>
        <end position="540"/>
    </location>
</feature>
<keyword evidence="3" id="KW-1185">Reference proteome</keyword>
<protein>
    <submittedName>
        <fullName evidence="2">Uncharacterized protein</fullName>
    </submittedName>
</protein>
<feature type="compositionally biased region" description="Low complexity" evidence="1">
    <location>
        <begin position="414"/>
        <end position="426"/>
    </location>
</feature>
<dbReference type="Proteomes" id="UP001151760">
    <property type="component" value="Unassembled WGS sequence"/>
</dbReference>
<dbReference type="EMBL" id="BQNB010015140">
    <property type="protein sequence ID" value="GJT36479.1"/>
    <property type="molecule type" value="Genomic_DNA"/>
</dbReference>
<evidence type="ECO:0000313" key="3">
    <source>
        <dbReference type="Proteomes" id="UP001151760"/>
    </source>
</evidence>
<reference evidence="2" key="1">
    <citation type="journal article" date="2022" name="Int. J. Mol. Sci.">
        <title>Draft Genome of Tanacetum Coccineum: Genomic Comparison of Closely Related Tanacetum-Family Plants.</title>
        <authorList>
            <person name="Yamashiro T."/>
            <person name="Shiraishi A."/>
            <person name="Nakayama K."/>
            <person name="Satake H."/>
        </authorList>
    </citation>
    <scope>NUCLEOTIDE SEQUENCE</scope>
</reference>
<evidence type="ECO:0000256" key="1">
    <source>
        <dbReference type="SAM" id="MobiDB-lite"/>
    </source>
</evidence>
<name>A0ABQ5DHD1_9ASTR</name>
<sequence length="699" mass="78669">MPLLGDSNELGCLELCFELPKSKKIEFKFSFLHGGLPLLLDIGLHSLLDSGLPLLLDSDSPRGGLIKSLHSGLPGLPRSGLFNPPLSGLIIKPDSGLVSSDNMANKNVPAPAPMRSDDQILPFNAWVPIGKSNYVLDLQKKQRNPIFQIFVDILQNINFFRAFTTSASVPAIYIQQFWNTLTQEAKTRVYHFQLDEDWFILNANLLREALDITPIDQAHQFESPPLVDAIMDFVNTLGYPEEIHFVSRMAVNNLYQPWRAILSMINQCLTGKTSGFDRPGYLIFLADKANLGIATKKDKKIKPHVIPYYRFTKLIICYLGRKHNINQRSGSPFNMAEDDLCLGNLKFVPKGKEDEVFGMQIPKELITDNIRNAPYYNAYMEMVAKQDHKIAAEEGGKKKSASKADQSKKPATAKQPKPVSSKQSKPALLNSRSLSLHLVDEKEQAQPKPEPEHQGEEVDYDLQRGIQMSLESFQPPVGGVAFREPASGAETDKRNSEGDTEILNIEEEQGEDVANQVDLEEKTAEVDEGQARSDPGKTPESRPPSKHVLMEEDQSGPNCDNRDLSMLKWFLYVLNIILRYEYIKNHKKTVKNGQARTRESEEYKKKPKIQSRSQKCQALVISMDYFSSLTLKSHVSYGESTQVMGFCANLLTKEAQHVTSKNDMLAILYHTQMIKRLSFNLPELRINGDDDYGLRIQAG</sequence>
<comment type="caution">
    <text evidence="2">The sequence shown here is derived from an EMBL/GenBank/DDBJ whole genome shotgun (WGS) entry which is preliminary data.</text>
</comment>
<organism evidence="2 3">
    <name type="scientific">Tanacetum coccineum</name>
    <dbReference type="NCBI Taxonomy" id="301880"/>
    <lineage>
        <taxon>Eukaryota</taxon>
        <taxon>Viridiplantae</taxon>
        <taxon>Streptophyta</taxon>
        <taxon>Embryophyta</taxon>
        <taxon>Tracheophyta</taxon>
        <taxon>Spermatophyta</taxon>
        <taxon>Magnoliopsida</taxon>
        <taxon>eudicotyledons</taxon>
        <taxon>Gunneridae</taxon>
        <taxon>Pentapetalae</taxon>
        <taxon>asterids</taxon>
        <taxon>campanulids</taxon>
        <taxon>Asterales</taxon>
        <taxon>Asteraceae</taxon>
        <taxon>Asteroideae</taxon>
        <taxon>Anthemideae</taxon>
        <taxon>Anthemidinae</taxon>
        <taxon>Tanacetum</taxon>
    </lineage>
</organism>
<gene>
    <name evidence="2" type="ORF">Tco_0926898</name>
</gene>
<feature type="compositionally biased region" description="Acidic residues" evidence="1">
    <location>
        <begin position="498"/>
        <end position="511"/>
    </location>
</feature>